<keyword evidence="4" id="KW-1185">Reference proteome</keyword>
<dbReference type="EMBL" id="JADBEO010000092">
    <property type="protein sequence ID" value="MDR4308899.1"/>
    <property type="molecule type" value="Genomic_DNA"/>
</dbReference>
<dbReference type="SUPFAM" id="SSF103481">
    <property type="entry name" value="Multidrug resistance efflux transporter EmrE"/>
    <property type="match status" value="1"/>
</dbReference>
<protein>
    <submittedName>
        <fullName evidence="3">DMT family transporter</fullName>
    </submittedName>
</protein>
<dbReference type="InterPro" id="IPR037185">
    <property type="entry name" value="EmrE-like"/>
</dbReference>
<feature type="transmembrane region" description="Helical" evidence="1">
    <location>
        <begin position="268"/>
        <end position="289"/>
    </location>
</feature>
<evidence type="ECO:0000259" key="2">
    <source>
        <dbReference type="Pfam" id="PF00892"/>
    </source>
</evidence>
<feature type="transmembrane region" description="Helical" evidence="1">
    <location>
        <begin position="127"/>
        <end position="146"/>
    </location>
</feature>
<feature type="transmembrane region" description="Helical" evidence="1">
    <location>
        <begin position="76"/>
        <end position="96"/>
    </location>
</feature>
<dbReference type="InterPro" id="IPR000620">
    <property type="entry name" value="EamA_dom"/>
</dbReference>
<keyword evidence="1" id="KW-1133">Transmembrane helix</keyword>
<name>A0ABU1DLM7_9HYPH</name>
<feature type="transmembrane region" description="Helical" evidence="1">
    <location>
        <begin position="152"/>
        <end position="171"/>
    </location>
</feature>
<comment type="caution">
    <text evidence="3">The sequence shown here is derived from an EMBL/GenBank/DDBJ whole genome shotgun (WGS) entry which is preliminary data.</text>
</comment>
<feature type="transmembrane region" description="Helical" evidence="1">
    <location>
        <begin position="242"/>
        <end position="262"/>
    </location>
</feature>
<evidence type="ECO:0000256" key="1">
    <source>
        <dbReference type="SAM" id="Phobius"/>
    </source>
</evidence>
<organism evidence="3 4">
    <name type="scientific">Chelatococcus sambhunathii</name>
    <dbReference type="NCBI Taxonomy" id="363953"/>
    <lineage>
        <taxon>Bacteria</taxon>
        <taxon>Pseudomonadati</taxon>
        <taxon>Pseudomonadota</taxon>
        <taxon>Alphaproteobacteria</taxon>
        <taxon>Hyphomicrobiales</taxon>
        <taxon>Chelatococcaceae</taxon>
        <taxon>Chelatococcus</taxon>
    </lineage>
</organism>
<feature type="transmembrane region" description="Helical" evidence="1">
    <location>
        <begin position="212"/>
        <end position="230"/>
    </location>
</feature>
<dbReference type="RefSeq" id="WP_309395029.1">
    <property type="nucleotide sequence ID" value="NZ_JADBEO010000092.1"/>
</dbReference>
<feature type="transmembrane region" description="Helical" evidence="1">
    <location>
        <begin position="12"/>
        <end position="35"/>
    </location>
</feature>
<feature type="transmembrane region" description="Helical" evidence="1">
    <location>
        <begin position="102"/>
        <end position="120"/>
    </location>
</feature>
<dbReference type="Proteomes" id="UP001181622">
    <property type="component" value="Unassembled WGS sequence"/>
</dbReference>
<keyword evidence="1" id="KW-0472">Membrane</keyword>
<reference evidence="3" key="1">
    <citation type="submission" date="2020-10" db="EMBL/GenBank/DDBJ databases">
        <authorList>
            <person name="Abbas A."/>
            <person name="Razzaq R."/>
            <person name="Waqas M."/>
            <person name="Abbas N."/>
            <person name="Nielsen T.K."/>
            <person name="Hansen L.H."/>
            <person name="Hussain S."/>
            <person name="Shahid M."/>
        </authorList>
    </citation>
    <scope>NUCLEOTIDE SEQUENCE</scope>
    <source>
        <strain evidence="3">S14</strain>
    </source>
</reference>
<feature type="domain" description="EamA" evidence="2">
    <location>
        <begin position="153"/>
        <end position="282"/>
    </location>
</feature>
<gene>
    <name evidence="3" type="ORF">IHQ68_19935</name>
</gene>
<sequence length="306" mass="31445">MFPTTAADRRWDLARLGAVAAVVGSIVSLCVGTSLAKSLFATVGAQGVTAMRITIAAILLCAVWRPWRGRWTAAELRAVALFGVILGSMNLMFYMALRTVPLGVTVAIEFSGPLAVALASSRRFVDLVWIALAVIGLGLLLPLGHAAVALDPAGVCFALGAGFCWALYIVLGSRLGHMHGGRAIALSMLFAALVALPFGVMEAGWKLVDPTLLGFGVVVAILSSAIPYSLEIYALPRIPRQSFGVLLSLEPAVGSLAALAILDERLSLVEWAAIGAIVTASVGAALGAARVGDAKAAAPAPGVPPA</sequence>
<proteinExistence type="predicted"/>
<feature type="transmembrane region" description="Helical" evidence="1">
    <location>
        <begin position="183"/>
        <end position="200"/>
    </location>
</feature>
<evidence type="ECO:0000313" key="3">
    <source>
        <dbReference type="EMBL" id="MDR4308899.1"/>
    </source>
</evidence>
<dbReference type="Pfam" id="PF00892">
    <property type="entry name" value="EamA"/>
    <property type="match status" value="1"/>
</dbReference>
<keyword evidence="1" id="KW-0812">Transmembrane</keyword>
<evidence type="ECO:0000313" key="4">
    <source>
        <dbReference type="Proteomes" id="UP001181622"/>
    </source>
</evidence>
<accession>A0ABU1DLM7</accession>
<feature type="transmembrane region" description="Helical" evidence="1">
    <location>
        <begin position="41"/>
        <end position="64"/>
    </location>
</feature>